<evidence type="ECO:0000256" key="1">
    <source>
        <dbReference type="ARBA" id="ARBA00001946"/>
    </source>
</evidence>
<gene>
    <name evidence="5" type="ORF">ABW18_03945</name>
</gene>
<dbReference type="SUPFAM" id="SSF51621">
    <property type="entry name" value="Phosphoenolpyruvate/pyruvate domain"/>
    <property type="match status" value="1"/>
</dbReference>
<evidence type="ECO:0000313" key="6">
    <source>
        <dbReference type="Proteomes" id="UP000037247"/>
    </source>
</evidence>
<reference evidence="5 6" key="1">
    <citation type="submission" date="2015-05" db="EMBL/GenBank/DDBJ databases">
        <title>Draft genome sequence of the bacterium Gordonia jacobaea a new member of the Gordonia genus.</title>
        <authorList>
            <person name="Jimenez-Galisteo G."/>
            <person name="Dominguez A."/>
            <person name="Munoz E."/>
            <person name="Vinas M."/>
        </authorList>
    </citation>
    <scope>NUCLEOTIDE SEQUENCE [LARGE SCALE GENOMIC DNA]</scope>
    <source>
        <strain evidence="6">mv1</strain>
    </source>
</reference>
<evidence type="ECO:0000313" key="5">
    <source>
        <dbReference type="EMBL" id="KNA92479.1"/>
    </source>
</evidence>
<protein>
    <submittedName>
        <fullName evidence="5">Aldolase</fullName>
    </submittedName>
</protein>
<comment type="caution">
    <text evidence="5">The sequence shown here is derived from an EMBL/GenBank/DDBJ whole genome shotgun (WGS) entry which is preliminary data.</text>
</comment>
<sequence>MNVDLIRAARTFLFVPGNRPDRFAKAEAAGADVVVIDLEDAVAPDDKDAARSDVAQWLSAGHPAVVRINGADTTWFDDDVAMLGAVSTHSTVGTHSAVGTAAMIAKAESPEIVWKVAAATEAPVIPLIETAVGVLNAPRIAATPGVARVAFGTIDFAAELGVDPDDREALLNARSTLVLASAAARVASPVDGVTTALRDTEQLTDDVGYAARIGLRGKLCIHPSQVAAVHDSLAPTDDQVAWARRIVDATRADGSAVAVDGHMVDPPVVARAQQILAAVRS</sequence>
<dbReference type="Pfam" id="PF03328">
    <property type="entry name" value="HpcH_HpaI"/>
    <property type="match status" value="1"/>
</dbReference>
<name>A0ABR5IFF1_9ACTN</name>
<evidence type="ECO:0000256" key="2">
    <source>
        <dbReference type="ARBA" id="ARBA00022723"/>
    </source>
</evidence>
<dbReference type="InterPro" id="IPR015813">
    <property type="entry name" value="Pyrv/PenolPyrv_kinase-like_dom"/>
</dbReference>
<evidence type="ECO:0000259" key="4">
    <source>
        <dbReference type="Pfam" id="PF03328"/>
    </source>
</evidence>
<organism evidence="5 6">
    <name type="scientific">Gordonia jacobaea</name>
    <dbReference type="NCBI Taxonomy" id="122202"/>
    <lineage>
        <taxon>Bacteria</taxon>
        <taxon>Bacillati</taxon>
        <taxon>Actinomycetota</taxon>
        <taxon>Actinomycetes</taxon>
        <taxon>Mycobacteriales</taxon>
        <taxon>Gordoniaceae</taxon>
        <taxon>Gordonia</taxon>
    </lineage>
</organism>
<proteinExistence type="predicted"/>
<keyword evidence="3" id="KW-0460">Magnesium</keyword>
<dbReference type="Gene3D" id="3.20.20.60">
    <property type="entry name" value="Phosphoenolpyruvate-binding domains"/>
    <property type="match status" value="1"/>
</dbReference>
<dbReference type="Proteomes" id="UP000037247">
    <property type="component" value="Unassembled WGS sequence"/>
</dbReference>
<dbReference type="InterPro" id="IPR005000">
    <property type="entry name" value="Aldolase/citrate-lyase_domain"/>
</dbReference>
<keyword evidence="6" id="KW-1185">Reference proteome</keyword>
<dbReference type="PANTHER" id="PTHR32308">
    <property type="entry name" value="LYASE BETA SUBUNIT, PUTATIVE (AFU_ORTHOLOGUE AFUA_4G13030)-RELATED"/>
    <property type="match status" value="1"/>
</dbReference>
<dbReference type="InterPro" id="IPR040442">
    <property type="entry name" value="Pyrv_kinase-like_dom_sf"/>
</dbReference>
<dbReference type="EMBL" id="LDTZ01000014">
    <property type="protein sequence ID" value="KNA92479.1"/>
    <property type="molecule type" value="Genomic_DNA"/>
</dbReference>
<feature type="domain" description="HpcH/HpaI aldolase/citrate lyase" evidence="4">
    <location>
        <begin position="10"/>
        <end position="223"/>
    </location>
</feature>
<evidence type="ECO:0000256" key="3">
    <source>
        <dbReference type="ARBA" id="ARBA00022842"/>
    </source>
</evidence>
<comment type="cofactor">
    <cofactor evidence="1">
        <name>Mg(2+)</name>
        <dbReference type="ChEBI" id="CHEBI:18420"/>
    </cofactor>
</comment>
<dbReference type="InterPro" id="IPR011206">
    <property type="entry name" value="Citrate_lyase_beta/mcl1/mcl2"/>
</dbReference>
<dbReference type="PIRSF" id="PIRSF015582">
    <property type="entry name" value="Cit_lyase_B"/>
    <property type="match status" value="1"/>
</dbReference>
<dbReference type="PANTHER" id="PTHR32308:SF10">
    <property type="entry name" value="CITRATE LYASE SUBUNIT BETA"/>
    <property type="match status" value="1"/>
</dbReference>
<keyword evidence="2" id="KW-0479">Metal-binding</keyword>
<dbReference type="RefSeq" id="WP_049697699.1">
    <property type="nucleotide sequence ID" value="NZ_JAQDQF010000002.1"/>
</dbReference>
<accession>A0ABR5IFF1</accession>